<accession>A0A318T7T9</accession>
<reference evidence="3 4" key="1">
    <citation type="submission" date="2018-06" db="EMBL/GenBank/DDBJ databases">
        <title>Genomic Encyclopedia of Type Strains, Phase III (KMG-III): the genomes of soil and plant-associated and newly described type strains.</title>
        <authorList>
            <person name="Whitman W."/>
        </authorList>
    </citation>
    <scope>NUCLEOTIDE SEQUENCE [LARGE SCALE GENOMIC DNA]</scope>
    <source>
        <strain evidence="3 4">ORS 1419</strain>
    </source>
</reference>
<comment type="caution">
    <text evidence="3">The sequence shown here is derived from an EMBL/GenBank/DDBJ whole genome shotgun (WGS) entry which is preliminary data.</text>
</comment>
<keyword evidence="4" id="KW-1185">Reference proteome</keyword>
<dbReference type="Pfam" id="PF01833">
    <property type="entry name" value="TIG"/>
    <property type="match status" value="1"/>
</dbReference>
<dbReference type="Gene3D" id="2.60.40.10">
    <property type="entry name" value="Immunoglobulins"/>
    <property type="match status" value="1"/>
</dbReference>
<dbReference type="SMART" id="SM00429">
    <property type="entry name" value="IPT"/>
    <property type="match status" value="1"/>
</dbReference>
<protein>
    <submittedName>
        <fullName evidence="3">IPT/TIG domain-containing protein</fullName>
    </submittedName>
</protein>
<evidence type="ECO:0000259" key="2">
    <source>
        <dbReference type="SMART" id="SM00429"/>
    </source>
</evidence>
<feature type="domain" description="IPT/TIG" evidence="2">
    <location>
        <begin position="544"/>
        <end position="626"/>
    </location>
</feature>
<evidence type="ECO:0000313" key="4">
    <source>
        <dbReference type="Proteomes" id="UP000247454"/>
    </source>
</evidence>
<feature type="region of interest" description="Disordered" evidence="1">
    <location>
        <begin position="1"/>
        <end position="23"/>
    </location>
</feature>
<dbReference type="AlphaFoldDB" id="A0A318T7T9"/>
<dbReference type="InterPro" id="IPR002909">
    <property type="entry name" value="IPT_dom"/>
</dbReference>
<dbReference type="InterPro" id="IPR013783">
    <property type="entry name" value="Ig-like_fold"/>
</dbReference>
<organism evidence="3 4">
    <name type="scientific">Phyllobacterium leguminum</name>
    <dbReference type="NCBI Taxonomy" id="314237"/>
    <lineage>
        <taxon>Bacteria</taxon>
        <taxon>Pseudomonadati</taxon>
        <taxon>Pseudomonadota</taxon>
        <taxon>Alphaproteobacteria</taxon>
        <taxon>Hyphomicrobiales</taxon>
        <taxon>Phyllobacteriaceae</taxon>
        <taxon>Phyllobacterium</taxon>
    </lineage>
</organism>
<gene>
    <name evidence="3" type="ORF">C7477_101294</name>
</gene>
<feature type="compositionally biased region" description="Polar residues" evidence="1">
    <location>
        <begin position="8"/>
        <end position="17"/>
    </location>
</feature>
<evidence type="ECO:0000313" key="3">
    <source>
        <dbReference type="EMBL" id="PYE90620.1"/>
    </source>
</evidence>
<dbReference type="SUPFAM" id="SSF81296">
    <property type="entry name" value="E set domains"/>
    <property type="match status" value="1"/>
</dbReference>
<evidence type="ECO:0000256" key="1">
    <source>
        <dbReference type="SAM" id="MobiDB-lite"/>
    </source>
</evidence>
<sequence>MKKPAAGQSKTQETTPTKIADGFSWNPNADQTFDDSYDAQSIGLPPSQLGKAMGTSFTMNSQNSLTLWPQAVPGDSVQIFGSSDSGRQGPTNITVLNGFFTIADNIVTSTNALEFITQPGEQINIETRNLSRFEAYAYSISGRTDQNSLNINMYDNSFVRFTCAKFSASLTATITVPGGMPPILSGPCLSICSTNTADIGPYSKITSKGGDVYLGGASFPGRPFTLSAPHVTIEHDVEIIAAQNYEIDIWSQDVAIGQNSTLVAQDSAQFYINGSITATSAGTFNVDSSAVFTFNSGSFQSAFDFANRDYPEGMFNFITQKDNNGSFKLYGDELNADIIKSKNLVFINGAPPQDLGTISFTVGEDSFVLGSAQYQYLQISLNNGTKSAKGRDKISAPPSARDLRSLRISAAAHDANPSYATYTMPNSEISSSNITHDAPPPVPMRTNFGVTRAILPNSMLDIGCNYGIFFNNRYYYSLNVDNAYINFSGMDQINHCTKGLQFGNQGVRYVYNITVDENERTITFWNQDVCYGLYTVSWDVFQDAATITSVQPSSGSVEGGTQVTIKGTNLSGATEVDFSGTAGTNLQVISDTELVVTTPPHSVASVDIYVQVPDGGGIAPYAYRYITEFSEPTDQADRG</sequence>
<dbReference type="InterPro" id="IPR014756">
    <property type="entry name" value="Ig_E-set"/>
</dbReference>
<proteinExistence type="predicted"/>
<dbReference type="Proteomes" id="UP000247454">
    <property type="component" value="Unassembled WGS sequence"/>
</dbReference>
<dbReference type="EMBL" id="QJTF01000001">
    <property type="protein sequence ID" value="PYE90620.1"/>
    <property type="molecule type" value="Genomic_DNA"/>
</dbReference>
<dbReference type="CDD" id="cd00102">
    <property type="entry name" value="IPT"/>
    <property type="match status" value="1"/>
</dbReference>
<name>A0A318T7T9_9HYPH</name>